<dbReference type="EMBL" id="KN840475">
    <property type="protein sequence ID" value="KIP08760.1"/>
    <property type="molecule type" value="Genomic_DNA"/>
</dbReference>
<protein>
    <recommendedName>
        <fullName evidence="11">PQ-loop-domain-containing protein</fullName>
    </recommendedName>
</protein>
<feature type="region of interest" description="Disordered" evidence="7">
    <location>
        <begin position="491"/>
        <end position="524"/>
    </location>
</feature>
<keyword evidence="3 8" id="KW-1133">Transmembrane helix</keyword>
<keyword evidence="4 8" id="KW-0472">Membrane</keyword>
<evidence type="ECO:0000256" key="5">
    <source>
        <dbReference type="ARBA" id="ARBA00038039"/>
    </source>
</evidence>
<dbReference type="PANTHER" id="PTHR16201">
    <property type="entry name" value="SEVEN TRANSMEMBRANE PROTEIN 1-RELATED"/>
    <property type="match status" value="1"/>
</dbReference>
<dbReference type="HOGENOM" id="CLU_019699_6_0_1"/>
<dbReference type="Gene3D" id="1.20.1280.290">
    <property type="match status" value="2"/>
</dbReference>
<dbReference type="GO" id="GO:0000329">
    <property type="term" value="C:fungal-type vacuole membrane"/>
    <property type="evidence" value="ECO:0007669"/>
    <property type="project" value="TreeGrafter"/>
</dbReference>
<dbReference type="InterPro" id="IPR051415">
    <property type="entry name" value="LAAT-1"/>
</dbReference>
<keyword evidence="10" id="KW-1185">Reference proteome</keyword>
<feature type="transmembrane region" description="Helical" evidence="8">
    <location>
        <begin position="276"/>
        <end position="294"/>
    </location>
</feature>
<name>A0A0C3SCE3_PHLG1</name>
<evidence type="ECO:0000256" key="8">
    <source>
        <dbReference type="SAM" id="Phobius"/>
    </source>
</evidence>
<reference evidence="9 10" key="1">
    <citation type="journal article" date="2014" name="PLoS Genet.">
        <title>Analysis of the Phlebiopsis gigantea genome, transcriptome and secretome provides insight into its pioneer colonization strategies of wood.</title>
        <authorList>
            <person name="Hori C."/>
            <person name="Ishida T."/>
            <person name="Igarashi K."/>
            <person name="Samejima M."/>
            <person name="Suzuki H."/>
            <person name="Master E."/>
            <person name="Ferreira P."/>
            <person name="Ruiz-Duenas F.J."/>
            <person name="Held B."/>
            <person name="Canessa P."/>
            <person name="Larrondo L.F."/>
            <person name="Schmoll M."/>
            <person name="Druzhinina I.S."/>
            <person name="Kubicek C.P."/>
            <person name="Gaskell J.A."/>
            <person name="Kersten P."/>
            <person name="St John F."/>
            <person name="Glasner J."/>
            <person name="Sabat G."/>
            <person name="Splinter BonDurant S."/>
            <person name="Syed K."/>
            <person name="Yadav J."/>
            <person name="Mgbeahuruike A.C."/>
            <person name="Kovalchuk A."/>
            <person name="Asiegbu F.O."/>
            <person name="Lackner G."/>
            <person name="Hoffmeister D."/>
            <person name="Rencoret J."/>
            <person name="Gutierrez A."/>
            <person name="Sun H."/>
            <person name="Lindquist E."/>
            <person name="Barry K."/>
            <person name="Riley R."/>
            <person name="Grigoriev I.V."/>
            <person name="Henrissat B."/>
            <person name="Kues U."/>
            <person name="Berka R.M."/>
            <person name="Martinez A.T."/>
            <person name="Covert S.F."/>
            <person name="Blanchette R.A."/>
            <person name="Cullen D."/>
        </authorList>
    </citation>
    <scope>NUCLEOTIDE SEQUENCE [LARGE SCALE GENOMIC DNA]</scope>
    <source>
        <strain evidence="9 10">11061_1 CR5-6</strain>
    </source>
</reference>
<evidence type="ECO:0000256" key="6">
    <source>
        <dbReference type="ARBA" id="ARBA00050768"/>
    </source>
</evidence>
<evidence type="ECO:0000256" key="3">
    <source>
        <dbReference type="ARBA" id="ARBA00022989"/>
    </source>
</evidence>
<feature type="transmembrane region" description="Helical" evidence="8">
    <location>
        <begin position="452"/>
        <end position="475"/>
    </location>
</feature>
<dbReference type="PANTHER" id="PTHR16201:SF34">
    <property type="entry name" value="LYSOSOMAL AMINO ACID TRANSPORTER 1"/>
    <property type="match status" value="1"/>
</dbReference>
<dbReference type="SMART" id="SM00679">
    <property type="entry name" value="CTNS"/>
    <property type="match status" value="2"/>
</dbReference>
<dbReference type="Pfam" id="PF04193">
    <property type="entry name" value="PQ-loop"/>
    <property type="match status" value="2"/>
</dbReference>
<evidence type="ECO:0000313" key="9">
    <source>
        <dbReference type="EMBL" id="KIP08760.1"/>
    </source>
</evidence>
<comment type="catalytic activity">
    <reaction evidence="6">
        <text>L-histidine(out) + L-arginine(in) = L-histidine(in) + L-arginine(out)</text>
        <dbReference type="Rhea" id="RHEA:71063"/>
        <dbReference type="ChEBI" id="CHEBI:32682"/>
        <dbReference type="ChEBI" id="CHEBI:57595"/>
    </reaction>
</comment>
<comment type="similarity">
    <text evidence="5">Belongs to the laat-1 family.</text>
</comment>
<evidence type="ECO:0000313" key="10">
    <source>
        <dbReference type="Proteomes" id="UP000053257"/>
    </source>
</evidence>
<dbReference type="GO" id="GO:0015174">
    <property type="term" value="F:basic amino acid transmembrane transporter activity"/>
    <property type="evidence" value="ECO:0007669"/>
    <property type="project" value="TreeGrafter"/>
</dbReference>
<evidence type="ECO:0000256" key="4">
    <source>
        <dbReference type="ARBA" id="ARBA00023136"/>
    </source>
</evidence>
<accession>A0A0C3SCE3</accession>
<evidence type="ECO:0000256" key="2">
    <source>
        <dbReference type="ARBA" id="ARBA00022692"/>
    </source>
</evidence>
<dbReference type="GO" id="GO:0034488">
    <property type="term" value="P:basic amino acid transmembrane export from vacuole"/>
    <property type="evidence" value="ECO:0007669"/>
    <property type="project" value="TreeGrafter"/>
</dbReference>
<organism evidence="9 10">
    <name type="scientific">Phlebiopsis gigantea (strain 11061_1 CR5-6)</name>
    <name type="common">White-rot fungus</name>
    <name type="synonym">Peniophora gigantea</name>
    <dbReference type="NCBI Taxonomy" id="745531"/>
    <lineage>
        <taxon>Eukaryota</taxon>
        <taxon>Fungi</taxon>
        <taxon>Dikarya</taxon>
        <taxon>Basidiomycota</taxon>
        <taxon>Agaricomycotina</taxon>
        <taxon>Agaricomycetes</taxon>
        <taxon>Polyporales</taxon>
        <taxon>Phanerochaetaceae</taxon>
        <taxon>Phlebiopsis</taxon>
    </lineage>
</organism>
<dbReference type="InterPro" id="IPR006603">
    <property type="entry name" value="PQ-loop_rpt"/>
</dbReference>
<keyword evidence="2 8" id="KW-0812">Transmembrane</keyword>
<gene>
    <name evidence="9" type="ORF">PHLGIDRAFT_126828</name>
</gene>
<dbReference type="OrthoDB" id="8048523at2759"/>
<proteinExistence type="inferred from homology"/>
<evidence type="ECO:0008006" key="11">
    <source>
        <dbReference type="Google" id="ProtNLM"/>
    </source>
</evidence>
<dbReference type="FunFam" id="1.20.1280.290:FF:000009">
    <property type="entry name" value="PQ loop repeat family protein"/>
    <property type="match status" value="1"/>
</dbReference>
<dbReference type="Proteomes" id="UP000053257">
    <property type="component" value="Unassembled WGS sequence"/>
</dbReference>
<dbReference type="AlphaFoldDB" id="A0A0C3SCE3"/>
<comment type="subcellular location">
    <subcellularLocation>
        <location evidence="1">Membrane</location>
        <topology evidence="1">Multi-pass membrane protein</topology>
    </subcellularLocation>
</comment>
<feature type="region of interest" description="Disordered" evidence="7">
    <location>
        <begin position="143"/>
        <end position="273"/>
    </location>
</feature>
<sequence length="524" mass="57256">MAFITSLSDALGYASIGCWLGAQFPQVLENYRRQSVDGLAWPFLLNWMLGDMTNLIGCILTNQLPFQTYLAIYFCFVDVTLVGQFVYYHYKSKPPPSHFPTRARTTSSATLTRRVSIDHPPTHYRALSHVAANVAAAAALAAQQEEQSRWRQHAHHSVDSHHPVEDDDEVDDEALTRLMESFHSDRGTTRKKVSWSRERTSRGASLGRSHLAPAMAPLNRLPLASPTIPIASGPSDDTEPLARGRSATRDGLLDESQSDWAAESTKRKNSRASRKGAGMVFLGAWALFGVGTLAGNRRGPATDTGIRIGRVLGKVDIAVPAHTITSLSSASSTSLLPGLDTQADAPIVFYDDLKFAHDVPPSRSDDDQDVPEGPGTDYIIGRISAWICTTLYLTSRLPQIWKNYVRKSVDGLSMTLFVCAFMGNLLYVSSILTSPKLSLPEKEAAAFLKESVPYLLGSGGTLMFDITIVTQSFLYRPKAVRGRRLSRTVNEEEEGLLSAGATGAEDPLTPSRRRMPTSATEGGE</sequence>
<evidence type="ECO:0000256" key="1">
    <source>
        <dbReference type="ARBA" id="ARBA00004141"/>
    </source>
</evidence>
<evidence type="ECO:0000256" key="7">
    <source>
        <dbReference type="SAM" id="MobiDB-lite"/>
    </source>
</evidence>
<feature type="transmembrane region" description="Helical" evidence="8">
    <location>
        <begin position="409"/>
        <end position="432"/>
    </location>
</feature>